<accession>A0A5B7GD75</accession>
<dbReference type="EMBL" id="VSRR010013267">
    <property type="protein sequence ID" value="MPC55539.1"/>
    <property type="molecule type" value="Genomic_DNA"/>
</dbReference>
<comment type="caution">
    <text evidence="1">The sequence shown here is derived from an EMBL/GenBank/DDBJ whole genome shotgun (WGS) entry which is preliminary data.</text>
</comment>
<evidence type="ECO:0008006" key="3">
    <source>
        <dbReference type="Google" id="ProtNLM"/>
    </source>
</evidence>
<evidence type="ECO:0000313" key="2">
    <source>
        <dbReference type="Proteomes" id="UP000324222"/>
    </source>
</evidence>
<evidence type="ECO:0000313" key="1">
    <source>
        <dbReference type="EMBL" id="MPC55539.1"/>
    </source>
</evidence>
<proteinExistence type="predicted"/>
<reference evidence="1 2" key="1">
    <citation type="submission" date="2019-05" db="EMBL/GenBank/DDBJ databases">
        <title>Another draft genome of Portunus trituberculatus and its Hox gene families provides insights of decapod evolution.</title>
        <authorList>
            <person name="Jeong J.-H."/>
            <person name="Song I."/>
            <person name="Kim S."/>
            <person name="Choi T."/>
            <person name="Kim D."/>
            <person name="Ryu S."/>
            <person name="Kim W."/>
        </authorList>
    </citation>
    <scope>NUCLEOTIDE SEQUENCE [LARGE SCALE GENOMIC DNA]</scope>
    <source>
        <tissue evidence="1">Muscle</tissue>
    </source>
</reference>
<gene>
    <name evidence="1" type="ORF">E2C01_049479</name>
</gene>
<protein>
    <recommendedName>
        <fullName evidence="3">Endonuclease/exonuclease/phosphatase domain-containing protein</fullName>
    </recommendedName>
</protein>
<keyword evidence="2" id="KW-1185">Reference proteome</keyword>
<dbReference type="AlphaFoldDB" id="A0A5B7GD75"/>
<sequence length="104" mass="11387">MQHPTHNPDLLGDMPNILDLFLTSNPSAYTFTLSLGSSDHNLITCILSYFSNSSSGFPKAKVHLVFCFSQLGGPEKVKTEKKSGEVVGTNLTFPKTPYGKNSRH</sequence>
<organism evidence="1 2">
    <name type="scientific">Portunus trituberculatus</name>
    <name type="common">Swimming crab</name>
    <name type="synonym">Neptunus trituberculatus</name>
    <dbReference type="NCBI Taxonomy" id="210409"/>
    <lineage>
        <taxon>Eukaryota</taxon>
        <taxon>Metazoa</taxon>
        <taxon>Ecdysozoa</taxon>
        <taxon>Arthropoda</taxon>
        <taxon>Crustacea</taxon>
        <taxon>Multicrustacea</taxon>
        <taxon>Malacostraca</taxon>
        <taxon>Eumalacostraca</taxon>
        <taxon>Eucarida</taxon>
        <taxon>Decapoda</taxon>
        <taxon>Pleocyemata</taxon>
        <taxon>Brachyura</taxon>
        <taxon>Eubrachyura</taxon>
        <taxon>Portunoidea</taxon>
        <taxon>Portunidae</taxon>
        <taxon>Portuninae</taxon>
        <taxon>Portunus</taxon>
    </lineage>
</organism>
<name>A0A5B7GD75_PORTR</name>
<dbReference type="Proteomes" id="UP000324222">
    <property type="component" value="Unassembled WGS sequence"/>
</dbReference>